<dbReference type="EMBL" id="CP130144">
    <property type="protein sequence ID" value="WNZ45301.1"/>
    <property type="molecule type" value="Genomic_DNA"/>
</dbReference>
<organism evidence="2">
    <name type="scientific">Leptolyngbya boryana CZ1</name>
    <dbReference type="NCBI Taxonomy" id="3060204"/>
    <lineage>
        <taxon>Bacteria</taxon>
        <taxon>Bacillati</taxon>
        <taxon>Cyanobacteriota</taxon>
        <taxon>Cyanophyceae</taxon>
        <taxon>Leptolyngbyales</taxon>
        <taxon>Leptolyngbyaceae</taxon>
        <taxon>Leptolyngbya group</taxon>
        <taxon>Leptolyngbya</taxon>
    </lineage>
</organism>
<protein>
    <submittedName>
        <fullName evidence="2">META domain-containing protein</fullName>
    </submittedName>
</protein>
<dbReference type="InterPro" id="IPR038670">
    <property type="entry name" value="HslJ-like_sf"/>
</dbReference>
<sequence>MLQKIDFTFKRLIPMLVGAITIAAFSRIPAQSKTSTTPLNSVSAQSKILATIPRPGNLYQPDSSAFEGITWQLSEWKSKGQSIRLLPSHPITIRFDGKRLGGSTGCNDYSAEYQFQNFQLHLPRAIISTKRGCISAVANRENWFVSALKASYAVAFLKPDKLIIEYKAASGKGFLGFTPMRSQLKNTDWHLSSITIGSTTQTTPQPITLKFTADSIGGSAGCNEYSAAYEASRNRIKIGGIATTEKMCSLSQMQLEQSFLAKLETVQRYEIINHAQNLKLFFQQGNQAGVLTFRLPDN</sequence>
<evidence type="ECO:0000259" key="1">
    <source>
        <dbReference type="Pfam" id="PF03724"/>
    </source>
</evidence>
<proteinExistence type="predicted"/>
<dbReference type="PANTHER" id="PTHR35535">
    <property type="entry name" value="HEAT SHOCK PROTEIN HSLJ"/>
    <property type="match status" value="1"/>
</dbReference>
<dbReference type="Gene3D" id="2.40.128.270">
    <property type="match status" value="2"/>
</dbReference>
<feature type="domain" description="DUF306" evidence="1">
    <location>
        <begin position="182"/>
        <end position="293"/>
    </location>
</feature>
<reference evidence="2" key="1">
    <citation type="journal article" date="2023" name="Plants (Basel)">
        <title>Genomic Analysis of Leptolyngbya boryana CZ1 Reveals Efficient Carbon Fixation Modules.</title>
        <authorList>
            <person name="Bai X."/>
            <person name="Wang H."/>
            <person name="Cheng W."/>
            <person name="Wang J."/>
            <person name="Ma M."/>
            <person name="Hu H."/>
            <person name="Song Z."/>
            <person name="Ma H."/>
            <person name="Fan Y."/>
            <person name="Du C."/>
            <person name="Xu J."/>
        </authorList>
    </citation>
    <scope>NUCLEOTIDE SEQUENCE</scope>
    <source>
        <strain evidence="2">CZ1</strain>
    </source>
</reference>
<evidence type="ECO:0000313" key="2">
    <source>
        <dbReference type="EMBL" id="WNZ45301.1"/>
    </source>
</evidence>
<feature type="domain" description="DUF306" evidence="1">
    <location>
        <begin position="65"/>
        <end position="165"/>
    </location>
</feature>
<dbReference type="AlphaFoldDB" id="A0AA96WSM9"/>
<dbReference type="PANTHER" id="PTHR35535:SF1">
    <property type="entry name" value="HEAT SHOCK PROTEIN HSLJ"/>
    <property type="match status" value="1"/>
</dbReference>
<dbReference type="InterPro" id="IPR053147">
    <property type="entry name" value="Hsp_HslJ-like"/>
</dbReference>
<reference evidence="2" key="2">
    <citation type="submission" date="2023-07" db="EMBL/GenBank/DDBJ databases">
        <authorList>
            <person name="Bai X.-H."/>
            <person name="Wang H.-H."/>
            <person name="Wang J."/>
            <person name="Ma M.-Y."/>
            <person name="Hu H.-H."/>
            <person name="Song Z.-L."/>
            <person name="Ma H.-G."/>
            <person name="Fan Y."/>
            <person name="Du C.-Y."/>
            <person name="Xu J.-C."/>
        </authorList>
    </citation>
    <scope>NUCLEOTIDE SEQUENCE</scope>
    <source>
        <strain evidence="2">CZ1</strain>
    </source>
</reference>
<dbReference type="RefSeq" id="WP_316427016.1">
    <property type="nucleotide sequence ID" value="NZ_CP130144.1"/>
</dbReference>
<dbReference type="Pfam" id="PF03724">
    <property type="entry name" value="META"/>
    <property type="match status" value="2"/>
</dbReference>
<dbReference type="InterPro" id="IPR005184">
    <property type="entry name" value="DUF306_Meta_HslJ"/>
</dbReference>
<name>A0AA96WSM9_LEPBY</name>
<gene>
    <name evidence="2" type="ORF">Q2T42_26280</name>
</gene>
<accession>A0AA96WSM9</accession>